<evidence type="ECO:0000256" key="2">
    <source>
        <dbReference type="ARBA" id="ARBA00004245"/>
    </source>
</evidence>
<evidence type="ECO:0000256" key="13">
    <source>
        <dbReference type="ARBA" id="ARBA00023329"/>
    </source>
</evidence>
<evidence type="ECO:0000256" key="8">
    <source>
        <dbReference type="ARBA" id="ARBA00022737"/>
    </source>
</evidence>
<dbReference type="InterPro" id="IPR011019">
    <property type="entry name" value="KIND_dom"/>
</dbReference>
<proteinExistence type="inferred from homology"/>
<name>A0A8B9JCD2_ASTMX</name>
<accession>A0A8B9JCD2</accession>
<dbReference type="GO" id="GO:0036089">
    <property type="term" value="P:cleavage furrow formation"/>
    <property type="evidence" value="ECO:0007669"/>
    <property type="project" value="TreeGrafter"/>
</dbReference>
<keyword evidence="8" id="KW-0677">Repeat</keyword>
<dbReference type="PANTHER" id="PTHR21345">
    <property type="entry name" value="SPIRE"/>
    <property type="match status" value="1"/>
</dbReference>
<dbReference type="GO" id="GO:0048193">
    <property type="term" value="P:Golgi vesicle transport"/>
    <property type="evidence" value="ECO:0007669"/>
    <property type="project" value="TreeGrafter"/>
</dbReference>
<evidence type="ECO:0000313" key="16">
    <source>
        <dbReference type="Ensembl" id="ENSAMXP00005017782.1"/>
    </source>
</evidence>
<keyword evidence="11" id="KW-0009">Actin-binding</keyword>
<evidence type="ECO:0000256" key="5">
    <source>
        <dbReference type="ARBA" id="ARBA00022448"/>
    </source>
</evidence>
<dbReference type="GO" id="GO:0051295">
    <property type="term" value="P:establishment of meiotic spindle localization"/>
    <property type="evidence" value="ECO:0007669"/>
    <property type="project" value="TreeGrafter"/>
</dbReference>
<protein>
    <recommendedName>
        <fullName evidence="15">KIND domain-containing protein</fullName>
    </recommendedName>
</protein>
<dbReference type="GO" id="GO:0030659">
    <property type="term" value="C:cytoplasmic vesicle membrane"/>
    <property type="evidence" value="ECO:0007669"/>
    <property type="project" value="UniProtKB-SubCell"/>
</dbReference>
<dbReference type="GO" id="GO:0008017">
    <property type="term" value="F:microtubule binding"/>
    <property type="evidence" value="ECO:0007669"/>
    <property type="project" value="TreeGrafter"/>
</dbReference>
<evidence type="ECO:0000313" key="17">
    <source>
        <dbReference type="Proteomes" id="UP000694621"/>
    </source>
</evidence>
<evidence type="ECO:0000256" key="9">
    <source>
        <dbReference type="ARBA" id="ARBA00022927"/>
    </source>
</evidence>
<dbReference type="GO" id="GO:0005886">
    <property type="term" value="C:plasma membrane"/>
    <property type="evidence" value="ECO:0007669"/>
    <property type="project" value="UniProtKB-SubCell"/>
</dbReference>
<keyword evidence="13" id="KW-0968">Cytoplasmic vesicle</keyword>
<dbReference type="PANTHER" id="PTHR21345:SF5">
    <property type="entry name" value="PROTEIN SPIRE HOMOLOG 2"/>
    <property type="match status" value="1"/>
</dbReference>
<dbReference type="Ensembl" id="ENSAMXT00005019653.1">
    <property type="protein sequence ID" value="ENSAMXP00005017782.1"/>
    <property type="gene ID" value="ENSAMXG00005009271.1"/>
</dbReference>
<dbReference type="Proteomes" id="UP000694621">
    <property type="component" value="Unplaced"/>
</dbReference>
<keyword evidence="7" id="KW-0963">Cytoplasm</keyword>
<evidence type="ECO:0000256" key="10">
    <source>
        <dbReference type="ARBA" id="ARBA00023136"/>
    </source>
</evidence>
<dbReference type="InterPro" id="IPR029901">
    <property type="entry name" value="Spire"/>
</dbReference>
<dbReference type="AlphaFoldDB" id="A0A8B9JCD2"/>
<feature type="region of interest" description="Disordered" evidence="14">
    <location>
        <begin position="1"/>
        <end position="22"/>
    </location>
</feature>
<evidence type="ECO:0000256" key="1">
    <source>
        <dbReference type="ARBA" id="ARBA00004180"/>
    </source>
</evidence>
<keyword evidence="12" id="KW-0206">Cytoskeleton</keyword>
<dbReference type="GO" id="GO:0005856">
    <property type="term" value="C:cytoskeleton"/>
    <property type="evidence" value="ECO:0007669"/>
    <property type="project" value="UniProtKB-SubCell"/>
</dbReference>
<dbReference type="PROSITE" id="PS51377">
    <property type="entry name" value="KIND"/>
    <property type="match status" value="1"/>
</dbReference>
<evidence type="ECO:0000256" key="6">
    <source>
        <dbReference type="ARBA" id="ARBA00022475"/>
    </source>
</evidence>
<sequence length="131" mass="14226">MGGGAPRGADTREPGNGPSEPLSLLDVLRSYEQPINEEQAWAVGFQCCRGLRARDCARLELKGPASILLHRDGAVTLRPENNPAAPPQQNILHYTIHPTYTPVPEQSMTPSAQKLVQNTCCPVNSTSRARI</sequence>
<evidence type="ECO:0000256" key="11">
    <source>
        <dbReference type="ARBA" id="ARBA00023203"/>
    </source>
</evidence>
<organism evidence="16 17">
    <name type="scientific">Astyanax mexicanus</name>
    <name type="common">Blind cave fish</name>
    <name type="synonym">Astyanax fasciatus mexicanus</name>
    <dbReference type="NCBI Taxonomy" id="7994"/>
    <lineage>
        <taxon>Eukaryota</taxon>
        <taxon>Metazoa</taxon>
        <taxon>Chordata</taxon>
        <taxon>Craniata</taxon>
        <taxon>Vertebrata</taxon>
        <taxon>Euteleostomi</taxon>
        <taxon>Actinopterygii</taxon>
        <taxon>Neopterygii</taxon>
        <taxon>Teleostei</taxon>
        <taxon>Ostariophysi</taxon>
        <taxon>Characiformes</taxon>
        <taxon>Characoidei</taxon>
        <taxon>Acestrorhamphidae</taxon>
        <taxon>Acestrorhamphinae</taxon>
        <taxon>Astyanax</taxon>
    </lineage>
</organism>
<dbReference type="GO" id="GO:0003779">
    <property type="term" value="F:actin binding"/>
    <property type="evidence" value="ECO:0007669"/>
    <property type="project" value="UniProtKB-KW"/>
</dbReference>
<dbReference type="GO" id="GO:0040038">
    <property type="term" value="P:polar body extrusion after meiotic divisions"/>
    <property type="evidence" value="ECO:0007669"/>
    <property type="project" value="TreeGrafter"/>
</dbReference>
<feature type="domain" description="KIND" evidence="15">
    <location>
        <begin position="22"/>
        <end position="131"/>
    </location>
</feature>
<keyword evidence="10" id="KW-0472">Membrane</keyword>
<dbReference type="GO" id="GO:0015031">
    <property type="term" value="P:protein transport"/>
    <property type="evidence" value="ECO:0007669"/>
    <property type="project" value="UniProtKB-KW"/>
</dbReference>
<comment type="similarity">
    <text evidence="4">Belongs to the spire family.</text>
</comment>
<evidence type="ECO:0000256" key="7">
    <source>
        <dbReference type="ARBA" id="ARBA00022490"/>
    </source>
</evidence>
<comment type="subcellular location">
    <subcellularLocation>
        <location evidence="3">Cell membrane</location>
        <topology evidence="3">Peripheral membrane protein</topology>
        <orientation evidence="3">Cytoplasmic side</orientation>
    </subcellularLocation>
    <subcellularLocation>
        <location evidence="2">Cytoplasm</location>
        <location evidence="2">Cytoskeleton</location>
    </subcellularLocation>
    <subcellularLocation>
        <location evidence="1">Cytoplasmic vesicle membrane</location>
        <topology evidence="1">Peripheral membrane protein</topology>
        <orientation evidence="1">Cytoplasmic side</orientation>
    </subcellularLocation>
</comment>
<evidence type="ECO:0000256" key="14">
    <source>
        <dbReference type="SAM" id="MobiDB-lite"/>
    </source>
</evidence>
<keyword evidence="6" id="KW-1003">Cell membrane</keyword>
<dbReference type="Gene3D" id="1.10.510.10">
    <property type="entry name" value="Transferase(Phosphotransferase) domain 1"/>
    <property type="match status" value="1"/>
</dbReference>
<keyword evidence="9" id="KW-0653">Protein transport</keyword>
<dbReference type="GO" id="GO:0005938">
    <property type="term" value="C:cell cortex"/>
    <property type="evidence" value="ECO:0007669"/>
    <property type="project" value="TreeGrafter"/>
</dbReference>
<evidence type="ECO:0000256" key="12">
    <source>
        <dbReference type="ARBA" id="ARBA00023212"/>
    </source>
</evidence>
<evidence type="ECO:0000259" key="15">
    <source>
        <dbReference type="PROSITE" id="PS51377"/>
    </source>
</evidence>
<dbReference type="GO" id="GO:0030041">
    <property type="term" value="P:actin filament polymerization"/>
    <property type="evidence" value="ECO:0007669"/>
    <property type="project" value="TreeGrafter"/>
</dbReference>
<dbReference type="GO" id="GO:0051639">
    <property type="term" value="P:actin filament network formation"/>
    <property type="evidence" value="ECO:0007669"/>
    <property type="project" value="TreeGrafter"/>
</dbReference>
<evidence type="ECO:0000256" key="3">
    <source>
        <dbReference type="ARBA" id="ARBA00004413"/>
    </source>
</evidence>
<keyword evidence="5" id="KW-0813">Transport</keyword>
<dbReference type="Pfam" id="PF16474">
    <property type="entry name" value="KIND"/>
    <property type="match status" value="1"/>
</dbReference>
<evidence type="ECO:0000256" key="4">
    <source>
        <dbReference type="ARBA" id="ARBA00010956"/>
    </source>
</evidence>
<dbReference type="GO" id="GO:0045010">
    <property type="term" value="P:actin nucleation"/>
    <property type="evidence" value="ECO:0007669"/>
    <property type="project" value="InterPro"/>
</dbReference>
<reference evidence="16" key="1">
    <citation type="submission" date="2025-08" db="UniProtKB">
        <authorList>
            <consortium name="Ensembl"/>
        </authorList>
    </citation>
    <scope>IDENTIFICATION</scope>
</reference>